<accession>F8FM67</accession>
<name>F8FM67_PAEMK</name>
<dbReference type="PATRIC" id="fig|1036673.3.peg.213"/>
<organism evidence="1 2">
    <name type="scientific">Paenibacillus mucilaginosus (strain KNP414)</name>
    <dbReference type="NCBI Taxonomy" id="1036673"/>
    <lineage>
        <taxon>Bacteria</taxon>
        <taxon>Bacillati</taxon>
        <taxon>Bacillota</taxon>
        <taxon>Bacilli</taxon>
        <taxon>Bacillales</taxon>
        <taxon>Paenibacillaceae</taxon>
        <taxon>Paenibacillus</taxon>
    </lineage>
</organism>
<sequence length="47" mass="5171">MDKCGSHITINPSDTNDTCGISIAGNAFKTCGNLHRFQECVKINKMR</sequence>
<dbReference type="AlphaFoldDB" id="F8FM67"/>
<dbReference type="EMBL" id="CP002869">
    <property type="protein sequence ID" value="AEI38875.1"/>
    <property type="molecule type" value="Genomic_DNA"/>
</dbReference>
<dbReference type="Proteomes" id="UP000006620">
    <property type="component" value="Chromosome"/>
</dbReference>
<evidence type="ECO:0000313" key="2">
    <source>
        <dbReference type="Proteomes" id="UP000006620"/>
    </source>
</evidence>
<reference evidence="1 2" key="2">
    <citation type="journal article" date="2013" name="Genome Announc.">
        <title>Genome Sequence of Growth-Improving Paenibacillus mucilaginosus Strain KNP414.</title>
        <authorList>
            <person name="Lu J.J."/>
            <person name="Wang J.F."/>
            <person name="Hu X.F."/>
        </authorList>
    </citation>
    <scope>NUCLEOTIDE SEQUENCE [LARGE SCALE GENOMIC DNA]</scope>
    <source>
        <strain evidence="1 2">KNP414</strain>
    </source>
</reference>
<evidence type="ECO:0000313" key="1">
    <source>
        <dbReference type="EMBL" id="AEI38875.1"/>
    </source>
</evidence>
<protein>
    <submittedName>
        <fullName evidence="1">Uncharacterized protein</fullName>
    </submittedName>
</protein>
<dbReference type="KEGG" id="pms:KNP414_00234"/>
<gene>
    <name evidence="1" type="ordered locus">KNP414_00234</name>
</gene>
<reference evidence="2" key="1">
    <citation type="submission" date="2011-06" db="EMBL/GenBank/DDBJ databases">
        <title>Complete genome sequence of Paenibacillus mucilaginosus KNP414.</title>
        <authorList>
            <person name="Wang J."/>
            <person name="Hu S."/>
            <person name="Hu X."/>
            <person name="Zhang B."/>
            <person name="Dong D."/>
            <person name="Zhang S."/>
            <person name="Zhao K."/>
            <person name="Wu D."/>
        </authorList>
    </citation>
    <scope>NUCLEOTIDE SEQUENCE [LARGE SCALE GENOMIC DNA]</scope>
    <source>
        <strain evidence="2">KNP414</strain>
    </source>
</reference>
<dbReference type="HOGENOM" id="CLU_3171043_0_0_9"/>
<proteinExistence type="predicted"/>